<feature type="region of interest" description="Disordered" evidence="1">
    <location>
        <begin position="73"/>
        <end position="121"/>
    </location>
</feature>
<protein>
    <submittedName>
        <fullName evidence="2">Uncharacterized protein</fullName>
    </submittedName>
</protein>
<reference evidence="2" key="1">
    <citation type="submission" date="2020-11" db="EMBL/GenBank/DDBJ databases">
        <authorList>
            <person name="Tran Van P."/>
        </authorList>
    </citation>
    <scope>NUCLEOTIDE SEQUENCE</scope>
</reference>
<proteinExistence type="predicted"/>
<dbReference type="AlphaFoldDB" id="A0A7R9HJK5"/>
<dbReference type="EMBL" id="OB792833">
    <property type="protein sequence ID" value="CAD7424756.1"/>
    <property type="molecule type" value="Genomic_DNA"/>
</dbReference>
<feature type="region of interest" description="Disordered" evidence="1">
    <location>
        <begin position="1"/>
        <end position="27"/>
    </location>
</feature>
<sequence>MVDTPDGVGPQGRNSFSQTGLYDGKPKQFRLNEQTERQRALRATETPLQTQLRLEEQAQQQAAIRAYPITRTPTAVDPATDSILPATTNTPSHDNKLRDTEAAPTHVHNTRNPRPKNFGRKKRLFNQCPVGNIVIQGGPIKRCTEKCEPSLFYWPACRKLASGRAHRLQGRLVDTYRETARRNFLDIVYISCPFTMNIKVNVEPVTNAELLDEVHLEAIRLKYTHLTRTNRKYLVNKEDIGTSYYTGGSQRLQKVTRKLG</sequence>
<organism evidence="2">
    <name type="scientific">Timema monikensis</name>
    <dbReference type="NCBI Taxonomy" id="170555"/>
    <lineage>
        <taxon>Eukaryota</taxon>
        <taxon>Metazoa</taxon>
        <taxon>Ecdysozoa</taxon>
        <taxon>Arthropoda</taxon>
        <taxon>Hexapoda</taxon>
        <taxon>Insecta</taxon>
        <taxon>Pterygota</taxon>
        <taxon>Neoptera</taxon>
        <taxon>Polyneoptera</taxon>
        <taxon>Phasmatodea</taxon>
        <taxon>Timematodea</taxon>
        <taxon>Timematoidea</taxon>
        <taxon>Timematidae</taxon>
        <taxon>Timema</taxon>
    </lineage>
</organism>
<feature type="compositionally biased region" description="Basic residues" evidence="1">
    <location>
        <begin position="108"/>
        <end position="121"/>
    </location>
</feature>
<gene>
    <name evidence="2" type="ORF">TMSB3V08_LOCUS1682</name>
</gene>
<accession>A0A7R9HJK5</accession>
<evidence type="ECO:0000313" key="2">
    <source>
        <dbReference type="EMBL" id="CAD7424756.1"/>
    </source>
</evidence>
<name>A0A7R9HJK5_9NEOP</name>
<evidence type="ECO:0000256" key="1">
    <source>
        <dbReference type="SAM" id="MobiDB-lite"/>
    </source>
</evidence>